<sequence length="185" mass="20600">MSVNRGPHQVDPVRGTSPSGIDDAPHNITDPSIRMLSSSSGYYSGRGPKCLETESQMSTSLYDTVLREVPNYASFDTHSKVHKLQTGTAAHGVTRQLALAVCHGSACFFAHVHHKHEQLTEVILHCQLKRMEKLQVQAPKHLRNGHWIKYTPKVVGAVCQIQRQQAGHLAGNFLEHLQTCDWAEF</sequence>
<protein>
    <submittedName>
        <fullName evidence="2">Uncharacterized protein</fullName>
    </submittedName>
</protein>
<feature type="region of interest" description="Disordered" evidence="1">
    <location>
        <begin position="1"/>
        <end position="35"/>
    </location>
</feature>
<evidence type="ECO:0000313" key="2">
    <source>
        <dbReference type="EMBL" id="KAF2675238.1"/>
    </source>
</evidence>
<dbReference type="Proteomes" id="UP000799302">
    <property type="component" value="Unassembled WGS sequence"/>
</dbReference>
<name>A0A6A6UVZ0_9PEZI</name>
<organism evidence="2 3">
    <name type="scientific">Microthyrium microscopicum</name>
    <dbReference type="NCBI Taxonomy" id="703497"/>
    <lineage>
        <taxon>Eukaryota</taxon>
        <taxon>Fungi</taxon>
        <taxon>Dikarya</taxon>
        <taxon>Ascomycota</taxon>
        <taxon>Pezizomycotina</taxon>
        <taxon>Dothideomycetes</taxon>
        <taxon>Dothideomycetes incertae sedis</taxon>
        <taxon>Microthyriales</taxon>
        <taxon>Microthyriaceae</taxon>
        <taxon>Microthyrium</taxon>
    </lineage>
</organism>
<reference evidence="2" key="1">
    <citation type="journal article" date="2020" name="Stud. Mycol.">
        <title>101 Dothideomycetes genomes: a test case for predicting lifestyles and emergence of pathogens.</title>
        <authorList>
            <person name="Haridas S."/>
            <person name="Albert R."/>
            <person name="Binder M."/>
            <person name="Bloem J."/>
            <person name="Labutti K."/>
            <person name="Salamov A."/>
            <person name="Andreopoulos B."/>
            <person name="Baker S."/>
            <person name="Barry K."/>
            <person name="Bills G."/>
            <person name="Bluhm B."/>
            <person name="Cannon C."/>
            <person name="Castanera R."/>
            <person name="Culley D."/>
            <person name="Daum C."/>
            <person name="Ezra D."/>
            <person name="Gonzalez J."/>
            <person name="Henrissat B."/>
            <person name="Kuo A."/>
            <person name="Liang C."/>
            <person name="Lipzen A."/>
            <person name="Lutzoni F."/>
            <person name="Magnuson J."/>
            <person name="Mondo S."/>
            <person name="Nolan M."/>
            <person name="Ohm R."/>
            <person name="Pangilinan J."/>
            <person name="Park H.-J."/>
            <person name="Ramirez L."/>
            <person name="Alfaro M."/>
            <person name="Sun H."/>
            <person name="Tritt A."/>
            <person name="Yoshinaga Y."/>
            <person name="Zwiers L.-H."/>
            <person name="Turgeon B."/>
            <person name="Goodwin S."/>
            <person name="Spatafora J."/>
            <person name="Crous P."/>
            <person name="Grigoriev I."/>
        </authorList>
    </citation>
    <scope>NUCLEOTIDE SEQUENCE</scope>
    <source>
        <strain evidence="2">CBS 115976</strain>
    </source>
</reference>
<evidence type="ECO:0000256" key="1">
    <source>
        <dbReference type="SAM" id="MobiDB-lite"/>
    </source>
</evidence>
<evidence type="ECO:0000313" key="3">
    <source>
        <dbReference type="Proteomes" id="UP000799302"/>
    </source>
</evidence>
<keyword evidence="3" id="KW-1185">Reference proteome</keyword>
<accession>A0A6A6UVZ0</accession>
<dbReference type="EMBL" id="MU004230">
    <property type="protein sequence ID" value="KAF2675238.1"/>
    <property type="molecule type" value="Genomic_DNA"/>
</dbReference>
<proteinExistence type="predicted"/>
<dbReference type="AlphaFoldDB" id="A0A6A6UVZ0"/>
<gene>
    <name evidence="2" type="ORF">BT63DRAFT_450223</name>
</gene>